<name>A0A1F2WG53_9ACTN</name>
<dbReference type="EMBL" id="MELK01000051">
    <property type="protein sequence ID" value="OFW55810.1"/>
    <property type="molecule type" value="Genomic_DNA"/>
</dbReference>
<sequence length="100" mass="11159">MKRYRAINSRMRTILMHIACGRVELVEFEYRVKGTRTTCSATIYRLEEEDYIALDRNGSITMLQKGTAVVNGAANTSDSLSKNMPAPKPTFLSATDADHS</sequence>
<dbReference type="STRING" id="1797197.A2Y75_05185"/>
<accession>A0A1F2WG53</accession>
<organism evidence="2 3">
    <name type="scientific">Candidatus Solincola sediminis</name>
    <dbReference type="NCBI Taxonomy" id="1797199"/>
    <lineage>
        <taxon>Bacteria</taxon>
        <taxon>Bacillati</taxon>
        <taxon>Actinomycetota</taxon>
        <taxon>Candidatus Geothermincolia</taxon>
        <taxon>Candidatus Geothermincolales</taxon>
        <taxon>Candidatus Geothermincolaceae</taxon>
        <taxon>Candidatus Solincola</taxon>
    </lineage>
</organism>
<feature type="region of interest" description="Disordered" evidence="1">
    <location>
        <begin position="75"/>
        <end position="100"/>
    </location>
</feature>
<evidence type="ECO:0000313" key="3">
    <source>
        <dbReference type="Proteomes" id="UP000177876"/>
    </source>
</evidence>
<gene>
    <name evidence="2" type="ORF">A2Y75_05185</name>
</gene>
<evidence type="ECO:0000256" key="1">
    <source>
        <dbReference type="SAM" id="MobiDB-lite"/>
    </source>
</evidence>
<comment type="caution">
    <text evidence="2">The sequence shown here is derived from an EMBL/GenBank/DDBJ whole genome shotgun (WGS) entry which is preliminary data.</text>
</comment>
<protein>
    <submittedName>
        <fullName evidence="2">Uncharacterized protein</fullName>
    </submittedName>
</protein>
<evidence type="ECO:0000313" key="2">
    <source>
        <dbReference type="EMBL" id="OFW55810.1"/>
    </source>
</evidence>
<reference evidence="2 3" key="1">
    <citation type="journal article" date="2016" name="Nat. Commun.">
        <title>Thousands of microbial genomes shed light on interconnected biogeochemical processes in an aquifer system.</title>
        <authorList>
            <person name="Anantharaman K."/>
            <person name="Brown C.T."/>
            <person name="Hug L.A."/>
            <person name="Sharon I."/>
            <person name="Castelle C.J."/>
            <person name="Probst A.J."/>
            <person name="Thomas B.C."/>
            <person name="Singh A."/>
            <person name="Wilkins M.J."/>
            <person name="Karaoz U."/>
            <person name="Brodie E.L."/>
            <person name="Williams K.H."/>
            <person name="Hubbard S.S."/>
            <person name="Banfield J.F."/>
        </authorList>
    </citation>
    <scope>NUCLEOTIDE SEQUENCE [LARGE SCALE GENOMIC DNA]</scope>
</reference>
<dbReference type="Proteomes" id="UP000177876">
    <property type="component" value="Unassembled WGS sequence"/>
</dbReference>
<proteinExistence type="predicted"/>
<dbReference type="AlphaFoldDB" id="A0A1F2WG53"/>